<dbReference type="GO" id="GO:0016651">
    <property type="term" value="F:oxidoreductase activity, acting on NAD(P)H"/>
    <property type="evidence" value="ECO:0007669"/>
    <property type="project" value="TreeGrafter"/>
</dbReference>
<name>A0A1I5C4J9_9MICO</name>
<dbReference type="STRING" id="995034.SAMN05216219_2206"/>
<dbReference type="Gene3D" id="3.40.50.720">
    <property type="entry name" value="NAD(P)-binding Rossmann-like Domain"/>
    <property type="match status" value="1"/>
</dbReference>
<evidence type="ECO:0000259" key="3">
    <source>
        <dbReference type="SMART" id="SM00829"/>
    </source>
</evidence>
<dbReference type="SUPFAM" id="SSF51735">
    <property type="entry name" value="NAD(P)-binding Rossmann-fold domains"/>
    <property type="match status" value="1"/>
</dbReference>
<dbReference type="PANTHER" id="PTHR48106:SF8">
    <property type="entry name" value="OS02G0805600 PROTEIN"/>
    <property type="match status" value="1"/>
</dbReference>
<feature type="domain" description="Enoyl reductase (ER)" evidence="3">
    <location>
        <begin position="15"/>
        <end position="328"/>
    </location>
</feature>
<dbReference type="InterPro" id="IPR020843">
    <property type="entry name" value="ER"/>
</dbReference>
<dbReference type="EMBL" id="FOVM01000006">
    <property type="protein sequence ID" value="SFN81925.1"/>
    <property type="molecule type" value="Genomic_DNA"/>
</dbReference>
<dbReference type="SUPFAM" id="SSF50129">
    <property type="entry name" value="GroES-like"/>
    <property type="match status" value="1"/>
</dbReference>
<evidence type="ECO:0000256" key="2">
    <source>
        <dbReference type="ARBA" id="ARBA00023002"/>
    </source>
</evidence>
<protein>
    <submittedName>
        <fullName evidence="4">Putative NAD(P)H quinone oxidoreductase, PIG3 family</fullName>
    </submittedName>
</protein>
<dbReference type="InterPro" id="IPR036291">
    <property type="entry name" value="NAD(P)-bd_dom_sf"/>
</dbReference>
<gene>
    <name evidence="4" type="ORF">SAMN05216219_2206</name>
</gene>
<evidence type="ECO:0000313" key="5">
    <source>
        <dbReference type="Proteomes" id="UP000198867"/>
    </source>
</evidence>
<keyword evidence="2" id="KW-0560">Oxidoreductase</keyword>
<sequence length="330" mass="34722">MTTETMRAVEYQGAGGPEVIRIVQRPRPEPGPGEVLIKVAAAGLNRADVQQRRGVYPPPPGASDIPGLEVSGTVAEIGPNVSGLEVGASVCALLAGGGYAEYVVVPVGQVLPVRAGVELVDAAALPEVTCTVWSNLFMNVRVTAGDWVLIHGGAGGIGTMATQLVAAFGAHPVVTAGSAEKLEYCRGFGAVAGIDYRRDDFVERMREISGGHGADVILDVVGAEYLDRNIRSLAFGGRLVVIGLQRGSKAELDLGLLMSRRASVLGTTLRARPAEEKAQVVAQVAEHVWPLIEAGVVRTAVEARYPLEEVAEAHRHFDSGRHTGKILLTM</sequence>
<dbReference type="SMART" id="SM00829">
    <property type="entry name" value="PKS_ER"/>
    <property type="match status" value="1"/>
</dbReference>
<evidence type="ECO:0000256" key="1">
    <source>
        <dbReference type="ARBA" id="ARBA00022857"/>
    </source>
</evidence>
<dbReference type="Gene3D" id="3.90.180.10">
    <property type="entry name" value="Medium-chain alcohol dehydrogenases, catalytic domain"/>
    <property type="match status" value="1"/>
</dbReference>
<dbReference type="InterPro" id="IPR014189">
    <property type="entry name" value="Quinone_OxRdtase_PIG3"/>
</dbReference>
<keyword evidence="5" id="KW-1185">Reference proteome</keyword>
<dbReference type="InterPro" id="IPR013149">
    <property type="entry name" value="ADH-like_C"/>
</dbReference>
<dbReference type="Proteomes" id="UP000198867">
    <property type="component" value="Unassembled WGS sequence"/>
</dbReference>
<reference evidence="5" key="1">
    <citation type="submission" date="2016-10" db="EMBL/GenBank/DDBJ databases">
        <authorList>
            <person name="Varghese N."/>
            <person name="Submissions S."/>
        </authorList>
    </citation>
    <scope>NUCLEOTIDE SEQUENCE [LARGE SCALE GENOMIC DNA]</scope>
    <source>
        <strain evidence="5">CGMCC 1.11101</strain>
    </source>
</reference>
<dbReference type="NCBIfam" id="TIGR02824">
    <property type="entry name" value="quinone_pig3"/>
    <property type="match status" value="1"/>
</dbReference>
<dbReference type="GO" id="GO:0070402">
    <property type="term" value="F:NADPH binding"/>
    <property type="evidence" value="ECO:0007669"/>
    <property type="project" value="TreeGrafter"/>
</dbReference>
<dbReference type="PANTHER" id="PTHR48106">
    <property type="entry name" value="QUINONE OXIDOREDUCTASE PIG3-RELATED"/>
    <property type="match status" value="1"/>
</dbReference>
<dbReference type="InterPro" id="IPR013154">
    <property type="entry name" value="ADH-like_N"/>
</dbReference>
<evidence type="ECO:0000313" key="4">
    <source>
        <dbReference type="EMBL" id="SFN81925.1"/>
    </source>
</evidence>
<dbReference type="CDD" id="cd05276">
    <property type="entry name" value="p53_inducible_oxidoreductase"/>
    <property type="match status" value="1"/>
</dbReference>
<dbReference type="InterPro" id="IPR011032">
    <property type="entry name" value="GroES-like_sf"/>
</dbReference>
<dbReference type="Pfam" id="PF00107">
    <property type="entry name" value="ADH_zinc_N"/>
    <property type="match status" value="1"/>
</dbReference>
<dbReference type="Pfam" id="PF08240">
    <property type="entry name" value="ADH_N"/>
    <property type="match status" value="1"/>
</dbReference>
<dbReference type="AlphaFoldDB" id="A0A1I5C4J9"/>
<accession>A0A1I5C4J9</accession>
<organism evidence="4 5">
    <name type="scientific">Mycetocola miduiensis</name>
    <dbReference type="NCBI Taxonomy" id="995034"/>
    <lineage>
        <taxon>Bacteria</taxon>
        <taxon>Bacillati</taxon>
        <taxon>Actinomycetota</taxon>
        <taxon>Actinomycetes</taxon>
        <taxon>Micrococcales</taxon>
        <taxon>Microbacteriaceae</taxon>
        <taxon>Mycetocola</taxon>
    </lineage>
</organism>
<proteinExistence type="predicted"/>
<keyword evidence="1" id="KW-0521">NADP</keyword>